<feature type="compositionally biased region" description="Basic and acidic residues" evidence="1">
    <location>
        <begin position="46"/>
        <end position="58"/>
    </location>
</feature>
<proteinExistence type="predicted"/>
<gene>
    <name evidence="2" type="ORF">S12H4_46301</name>
</gene>
<comment type="caution">
    <text evidence="2">The sequence shown here is derived from an EMBL/GenBank/DDBJ whole genome shotgun (WGS) entry which is preliminary data.</text>
</comment>
<accession>X1VJ74</accession>
<protein>
    <submittedName>
        <fullName evidence="2">Uncharacterized protein</fullName>
    </submittedName>
</protein>
<dbReference type="EMBL" id="BARW01028714">
    <property type="protein sequence ID" value="GAJ15326.1"/>
    <property type="molecule type" value="Genomic_DNA"/>
</dbReference>
<dbReference type="AlphaFoldDB" id="X1VJ74"/>
<organism evidence="2">
    <name type="scientific">marine sediment metagenome</name>
    <dbReference type="NCBI Taxonomy" id="412755"/>
    <lineage>
        <taxon>unclassified sequences</taxon>
        <taxon>metagenomes</taxon>
        <taxon>ecological metagenomes</taxon>
    </lineage>
</organism>
<sequence length="89" mass="9194">MLEGISPLILLIVLKDSEAKADILSEGNTAPDAGRLMDAGSLRAKPDKKVRGDVRGDTDPDTGVRGVKINVSDGNLTGHTIQAGSGKAQ</sequence>
<reference evidence="2" key="1">
    <citation type="journal article" date="2014" name="Front. Microbiol.">
        <title>High frequency of phylogenetically diverse reductive dehalogenase-homologous genes in deep subseafloor sedimentary metagenomes.</title>
        <authorList>
            <person name="Kawai M."/>
            <person name="Futagami T."/>
            <person name="Toyoda A."/>
            <person name="Takaki Y."/>
            <person name="Nishi S."/>
            <person name="Hori S."/>
            <person name="Arai W."/>
            <person name="Tsubouchi T."/>
            <person name="Morono Y."/>
            <person name="Uchiyama I."/>
            <person name="Ito T."/>
            <person name="Fujiyama A."/>
            <person name="Inagaki F."/>
            <person name="Takami H."/>
        </authorList>
    </citation>
    <scope>NUCLEOTIDE SEQUENCE</scope>
    <source>
        <strain evidence="2">Expedition CK06-06</strain>
    </source>
</reference>
<name>X1VJ74_9ZZZZ</name>
<evidence type="ECO:0000256" key="1">
    <source>
        <dbReference type="SAM" id="MobiDB-lite"/>
    </source>
</evidence>
<evidence type="ECO:0000313" key="2">
    <source>
        <dbReference type="EMBL" id="GAJ15326.1"/>
    </source>
</evidence>
<feature type="region of interest" description="Disordered" evidence="1">
    <location>
        <begin position="46"/>
        <end position="70"/>
    </location>
</feature>